<feature type="compositionally biased region" description="Polar residues" evidence="4">
    <location>
        <begin position="650"/>
        <end position="661"/>
    </location>
</feature>
<dbReference type="SMART" id="SM00066">
    <property type="entry name" value="GAL4"/>
    <property type="match status" value="1"/>
</dbReference>
<dbReference type="EMBL" id="MU001513">
    <property type="protein sequence ID" value="KAF2438272.1"/>
    <property type="molecule type" value="Genomic_DNA"/>
</dbReference>
<organism evidence="6 7">
    <name type="scientific">Karstenula rhodostoma CBS 690.94</name>
    <dbReference type="NCBI Taxonomy" id="1392251"/>
    <lineage>
        <taxon>Eukaryota</taxon>
        <taxon>Fungi</taxon>
        <taxon>Dikarya</taxon>
        <taxon>Ascomycota</taxon>
        <taxon>Pezizomycotina</taxon>
        <taxon>Dothideomycetes</taxon>
        <taxon>Pleosporomycetidae</taxon>
        <taxon>Pleosporales</taxon>
        <taxon>Massarineae</taxon>
        <taxon>Didymosphaeriaceae</taxon>
        <taxon>Karstenula</taxon>
    </lineage>
</organism>
<feature type="region of interest" description="Disordered" evidence="4">
    <location>
        <begin position="641"/>
        <end position="661"/>
    </location>
</feature>
<keyword evidence="2" id="KW-0804">Transcription</keyword>
<feature type="region of interest" description="Disordered" evidence="4">
    <location>
        <begin position="86"/>
        <end position="119"/>
    </location>
</feature>
<keyword evidence="1" id="KW-0805">Transcription regulation</keyword>
<dbReference type="GO" id="GO:0008270">
    <property type="term" value="F:zinc ion binding"/>
    <property type="evidence" value="ECO:0007669"/>
    <property type="project" value="InterPro"/>
</dbReference>
<gene>
    <name evidence="6" type="ORF">P171DRAFT_437322</name>
</gene>
<dbReference type="GO" id="GO:0000981">
    <property type="term" value="F:DNA-binding transcription factor activity, RNA polymerase II-specific"/>
    <property type="evidence" value="ECO:0007669"/>
    <property type="project" value="InterPro"/>
</dbReference>
<proteinExistence type="predicted"/>
<evidence type="ECO:0000259" key="5">
    <source>
        <dbReference type="PROSITE" id="PS50048"/>
    </source>
</evidence>
<evidence type="ECO:0000313" key="6">
    <source>
        <dbReference type="EMBL" id="KAF2438272.1"/>
    </source>
</evidence>
<dbReference type="PANTHER" id="PTHR47840">
    <property type="entry name" value="ZN(II)2CYS6 TRANSCRIPTION FACTOR (EUROFUNG)-RELATED"/>
    <property type="match status" value="1"/>
</dbReference>
<dbReference type="Gene3D" id="4.10.240.10">
    <property type="entry name" value="Zn(2)-C6 fungal-type DNA-binding domain"/>
    <property type="match status" value="1"/>
</dbReference>
<dbReference type="PANTHER" id="PTHR47840:SF1">
    <property type="entry name" value="ZN(II)2CYS6 TRANSCRIPTION FACTOR (EUROFUNG)"/>
    <property type="match status" value="1"/>
</dbReference>
<keyword evidence="3" id="KW-0539">Nucleus</keyword>
<evidence type="ECO:0000256" key="3">
    <source>
        <dbReference type="ARBA" id="ARBA00023242"/>
    </source>
</evidence>
<dbReference type="SUPFAM" id="SSF57701">
    <property type="entry name" value="Zn2/Cys6 DNA-binding domain"/>
    <property type="match status" value="1"/>
</dbReference>
<accession>A0A9P4P6K7</accession>
<dbReference type="OrthoDB" id="5392779at2759"/>
<sequence length="739" mass="82378">MSEHEPTTKRRKVRKGTQSCWDCRRRKVRCIFSAPTNSACDNCTRRKTPCVSQELSEPPSPLSLPGNVQLDLRLNRVEELIGQLSHPHQSCPSDLDGPSPHAFGNDSDITASISSGQDPSQLRATYSFASVGRRHSRRTADGFRELNCEMIAAWPDQTELDLICAISVGLSSQLHCGMCRPHPNLSGGKTPSTADLLRLPPIEEHPVLFARKLLLLGTFLQGAVPSAVKAMENQRFQPRQIMERVVDTAIRLVTTRDELLGSVEAIECIMLEAMYQNYSGNLHRSWMATRRAITVAQSMALHRGLSSPSLRFLESNARKEFDLDHLTFRLAEMDAYLSIMLGLQRSALETRHITCEKALAACSPVERMQRIHYMVQERIISRSGSSDFDIIETHKIDQVLREAAAEMSPRWWLTPNFAPGHDDETKIMRDMTRVMDQFSHYHLLIRLHLPYVLSPDRSHDYSKAVAVNTSRELLNRFLSFRASNPAHYYCRGSDFLAFITATILCIVHIKSSGSAPTKPAGDLSESTGFEFLAHSRLSDRGLMEQALDIIEGMYEPGTDAISTRISRILRDLLFIESIASAGGNYNVSSSEATHEELECDGRLVDGGRAMRVHIPNFGSIDFVRGTVSRNTLATQENPAHVLSPPATLAPVSNQSPNPTESEATLDEMSYLSAQHLTSCGLVEPSQQPPDGIGHDFLDQNELELPWTNGDHWDLQGVDFALFDSLFGGSFQVEDQTDTH</sequence>
<dbReference type="InterPro" id="IPR036864">
    <property type="entry name" value="Zn2-C6_fun-type_DNA-bd_sf"/>
</dbReference>
<evidence type="ECO:0000256" key="1">
    <source>
        <dbReference type="ARBA" id="ARBA00023015"/>
    </source>
</evidence>
<dbReference type="PROSITE" id="PS00463">
    <property type="entry name" value="ZN2_CY6_FUNGAL_1"/>
    <property type="match status" value="1"/>
</dbReference>
<reference evidence="6" key="1">
    <citation type="journal article" date="2020" name="Stud. Mycol.">
        <title>101 Dothideomycetes genomes: a test case for predicting lifestyles and emergence of pathogens.</title>
        <authorList>
            <person name="Haridas S."/>
            <person name="Albert R."/>
            <person name="Binder M."/>
            <person name="Bloem J."/>
            <person name="Labutti K."/>
            <person name="Salamov A."/>
            <person name="Andreopoulos B."/>
            <person name="Baker S."/>
            <person name="Barry K."/>
            <person name="Bills G."/>
            <person name="Bluhm B."/>
            <person name="Cannon C."/>
            <person name="Castanera R."/>
            <person name="Culley D."/>
            <person name="Daum C."/>
            <person name="Ezra D."/>
            <person name="Gonzalez J."/>
            <person name="Henrissat B."/>
            <person name="Kuo A."/>
            <person name="Liang C."/>
            <person name="Lipzen A."/>
            <person name="Lutzoni F."/>
            <person name="Magnuson J."/>
            <person name="Mondo S."/>
            <person name="Nolan M."/>
            <person name="Ohm R."/>
            <person name="Pangilinan J."/>
            <person name="Park H.-J."/>
            <person name="Ramirez L."/>
            <person name="Alfaro M."/>
            <person name="Sun H."/>
            <person name="Tritt A."/>
            <person name="Yoshinaga Y."/>
            <person name="Zwiers L.-H."/>
            <person name="Turgeon B."/>
            <person name="Goodwin S."/>
            <person name="Spatafora J."/>
            <person name="Crous P."/>
            <person name="Grigoriev I."/>
        </authorList>
    </citation>
    <scope>NUCLEOTIDE SEQUENCE</scope>
    <source>
        <strain evidence="6">CBS 690.94</strain>
    </source>
</reference>
<dbReference type="Pfam" id="PF00172">
    <property type="entry name" value="Zn_clus"/>
    <property type="match status" value="1"/>
</dbReference>
<evidence type="ECO:0000256" key="2">
    <source>
        <dbReference type="ARBA" id="ARBA00023163"/>
    </source>
</evidence>
<comment type="caution">
    <text evidence="6">The sequence shown here is derived from an EMBL/GenBank/DDBJ whole genome shotgun (WGS) entry which is preliminary data.</text>
</comment>
<dbReference type="InterPro" id="IPR001138">
    <property type="entry name" value="Zn2Cys6_DnaBD"/>
</dbReference>
<evidence type="ECO:0000256" key="4">
    <source>
        <dbReference type="SAM" id="MobiDB-lite"/>
    </source>
</evidence>
<feature type="domain" description="Zn(2)-C6 fungal-type" evidence="5">
    <location>
        <begin position="19"/>
        <end position="52"/>
    </location>
</feature>
<feature type="compositionally biased region" description="Polar residues" evidence="4">
    <location>
        <begin position="107"/>
        <end position="119"/>
    </location>
</feature>
<evidence type="ECO:0000313" key="7">
    <source>
        <dbReference type="Proteomes" id="UP000799764"/>
    </source>
</evidence>
<keyword evidence="7" id="KW-1185">Reference proteome</keyword>
<dbReference type="CDD" id="cd12148">
    <property type="entry name" value="fungal_TF_MHR"/>
    <property type="match status" value="1"/>
</dbReference>
<protein>
    <recommendedName>
        <fullName evidence="5">Zn(2)-C6 fungal-type domain-containing protein</fullName>
    </recommendedName>
</protein>
<dbReference type="Proteomes" id="UP000799764">
    <property type="component" value="Unassembled WGS sequence"/>
</dbReference>
<dbReference type="AlphaFoldDB" id="A0A9P4P6K7"/>
<name>A0A9P4P6K7_9PLEO</name>
<dbReference type="PROSITE" id="PS50048">
    <property type="entry name" value="ZN2_CY6_FUNGAL_2"/>
    <property type="match status" value="1"/>
</dbReference>
<dbReference type="CDD" id="cd00067">
    <property type="entry name" value="GAL4"/>
    <property type="match status" value="1"/>
</dbReference>